<dbReference type="InterPro" id="IPR050204">
    <property type="entry name" value="AraC_XylS_family_regulators"/>
</dbReference>
<keyword evidence="2" id="KW-0238">DNA-binding</keyword>
<dbReference type="PANTHER" id="PTHR46796:SF12">
    <property type="entry name" value="HTH-TYPE DNA-BINDING TRANSCRIPTIONAL ACTIVATOR EUTR"/>
    <property type="match status" value="1"/>
</dbReference>
<sequence>MASAVEGGTVPVLRTSFATRDADEARDFLDTAYGSSLRLSGLGGGASLRYERIDAGLFTVDRITLPGRLSFACEPLDAMIVNDVRAGQLEVDSAGSEERAGAGSLVLNPAGVPYTAQSNGCTINSASLAAGVVRDTAGIPIGGRTAPLRYAAAQVAPATPAAARLWRAAVDLAADQFGRDQALPALLVSNTARLLAAAALAAFPAQAAPDPAPADETDATPATVRRATAFIASHADRDVTLAEIADAACVTPRALQYAFRRHLGTTPLAHLRTVRLDAAHRELLAADPATATVTGIAMRWGFAHVGRFAAHYRAAYGTTPGTTLGLRT</sequence>
<gene>
    <name evidence="5" type="ORF">GCM10009663_72760</name>
</gene>
<organism evidence="5 6">
    <name type="scientific">Kitasatospora arboriphila</name>
    <dbReference type="NCBI Taxonomy" id="258052"/>
    <lineage>
        <taxon>Bacteria</taxon>
        <taxon>Bacillati</taxon>
        <taxon>Actinomycetota</taxon>
        <taxon>Actinomycetes</taxon>
        <taxon>Kitasatosporales</taxon>
        <taxon>Streptomycetaceae</taxon>
        <taxon>Kitasatospora</taxon>
    </lineage>
</organism>
<dbReference type="InterPro" id="IPR018062">
    <property type="entry name" value="HTH_AraC-typ_CS"/>
</dbReference>
<dbReference type="Pfam" id="PF12833">
    <property type="entry name" value="HTH_18"/>
    <property type="match status" value="1"/>
</dbReference>
<evidence type="ECO:0000256" key="2">
    <source>
        <dbReference type="ARBA" id="ARBA00023125"/>
    </source>
</evidence>
<keyword evidence="1" id="KW-0805">Transcription regulation</keyword>
<dbReference type="PROSITE" id="PS01124">
    <property type="entry name" value="HTH_ARAC_FAMILY_2"/>
    <property type="match status" value="1"/>
</dbReference>
<dbReference type="InterPro" id="IPR018060">
    <property type="entry name" value="HTH_AraC"/>
</dbReference>
<dbReference type="Proteomes" id="UP001499987">
    <property type="component" value="Unassembled WGS sequence"/>
</dbReference>
<comment type="caution">
    <text evidence="5">The sequence shown here is derived from an EMBL/GenBank/DDBJ whole genome shotgun (WGS) entry which is preliminary data.</text>
</comment>
<dbReference type="Gene3D" id="1.10.10.60">
    <property type="entry name" value="Homeodomain-like"/>
    <property type="match status" value="1"/>
</dbReference>
<dbReference type="EMBL" id="BAAALD010000134">
    <property type="protein sequence ID" value="GAA1122877.1"/>
    <property type="molecule type" value="Genomic_DNA"/>
</dbReference>
<dbReference type="InterPro" id="IPR009057">
    <property type="entry name" value="Homeodomain-like_sf"/>
</dbReference>
<evidence type="ECO:0000259" key="4">
    <source>
        <dbReference type="PROSITE" id="PS01124"/>
    </source>
</evidence>
<protein>
    <recommendedName>
        <fullName evidence="4">HTH araC/xylS-type domain-containing protein</fullName>
    </recommendedName>
</protein>
<dbReference type="SUPFAM" id="SSF46689">
    <property type="entry name" value="Homeodomain-like"/>
    <property type="match status" value="2"/>
</dbReference>
<accession>A0ABP4ET86</accession>
<reference evidence="6" key="1">
    <citation type="journal article" date="2019" name="Int. J. Syst. Evol. Microbiol.">
        <title>The Global Catalogue of Microorganisms (GCM) 10K type strain sequencing project: providing services to taxonomists for standard genome sequencing and annotation.</title>
        <authorList>
            <consortium name="The Broad Institute Genomics Platform"/>
            <consortium name="The Broad Institute Genome Sequencing Center for Infectious Disease"/>
            <person name="Wu L."/>
            <person name="Ma J."/>
        </authorList>
    </citation>
    <scope>NUCLEOTIDE SEQUENCE [LARGE SCALE GENOMIC DNA]</scope>
    <source>
        <strain evidence="6">JCM 13002</strain>
    </source>
</reference>
<keyword evidence="6" id="KW-1185">Reference proteome</keyword>
<dbReference type="PANTHER" id="PTHR46796">
    <property type="entry name" value="HTH-TYPE TRANSCRIPTIONAL ACTIVATOR RHAS-RELATED"/>
    <property type="match status" value="1"/>
</dbReference>
<evidence type="ECO:0000256" key="1">
    <source>
        <dbReference type="ARBA" id="ARBA00023015"/>
    </source>
</evidence>
<evidence type="ECO:0000256" key="3">
    <source>
        <dbReference type="ARBA" id="ARBA00023163"/>
    </source>
</evidence>
<feature type="domain" description="HTH araC/xylS-type" evidence="4">
    <location>
        <begin position="225"/>
        <end position="326"/>
    </location>
</feature>
<keyword evidence="3" id="KW-0804">Transcription</keyword>
<name>A0ABP4ET86_9ACTN</name>
<dbReference type="PROSITE" id="PS00041">
    <property type="entry name" value="HTH_ARAC_FAMILY_1"/>
    <property type="match status" value="1"/>
</dbReference>
<evidence type="ECO:0000313" key="6">
    <source>
        <dbReference type="Proteomes" id="UP001499987"/>
    </source>
</evidence>
<proteinExistence type="predicted"/>
<dbReference type="SMART" id="SM00342">
    <property type="entry name" value="HTH_ARAC"/>
    <property type="match status" value="1"/>
</dbReference>
<evidence type="ECO:0000313" key="5">
    <source>
        <dbReference type="EMBL" id="GAA1122877.1"/>
    </source>
</evidence>